<dbReference type="NCBIfam" id="TIGR03817">
    <property type="entry name" value="DECH_helic"/>
    <property type="match status" value="1"/>
</dbReference>
<dbReference type="GO" id="GO:0005524">
    <property type="term" value="F:ATP binding"/>
    <property type="evidence" value="ECO:0007669"/>
    <property type="project" value="UniProtKB-KW"/>
</dbReference>
<dbReference type="CDD" id="cd17923">
    <property type="entry name" value="DEXHc_Hrq1-like"/>
    <property type="match status" value="1"/>
</dbReference>
<dbReference type="PROSITE" id="PS51194">
    <property type="entry name" value="HELICASE_CTER"/>
    <property type="match status" value="1"/>
</dbReference>
<gene>
    <name evidence="6" type="ORF">HT102_12290</name>
</gene>
<dbReference type="EMBL" id="JACYWE010000007">
    <property type="protein sequence ID" value="MBD8507264.1"/>
    <property type="molecule type" value="Genomic_DNA"/>
</dbReference>
<name>A0A927JDC7_9ACTN</name>
<accession>A0A927JDC7</accession>
<evidence type="ECO:0000313" key="6">
    <source>
        <dbReference type="EMBL" id="MBD8507264.1"/>
    </source>
</evidence>
<dbReference type="InterPro" id="IPR018973">
    <property type="entry name" value="MZB"/>
</dbReference>
<comment type="caution">
    <text evidence="6">The sequence shown here is derived from an EMBL/GenBank/DDBJ whole genome shotgun (WGS) entry which is preliminary data.</text>
</comment>
<dbReference type="Gene3D" id="3.40.50.300">
    <property type="entry name" value="P-loop containing nucleotide triphosphate hydrolases"/>
    <property type="match status" value="2"/>
</dbReference>
<feature type="region of interest" description="Disordered" evidence="3">
    <location>
        <begin position="263"/>
        <end position="282"/>
    </location>
</feature>
<dbReference type="SUPFAM" id="SSF52540">
    <property type="entry name" value="P-loop containing nucleoside triphosphate hydrolases"/>
    <property type="match status" value="1"/>
</dbReference>
<keyword evidence="2" id="KW-0067">ATP-binding</keyword>
<dbReference type="Pfam" id="PF00270">
    <property type="entry name" value="DEAD"/>
    <property type="match status" value="1"/>
</dbReference>
<reference evidence="6" key="1">
    <citation type="submission" date="2020-09" db="EMBL/GenBank/DDBJ databases">
        <title>Hoyosella lacisalsi sp. nov., a halotolerant actinobacterium isolated from soil of Lake Gudzhirganskoe.</title>
        <authorList>
            <person name="Yang Q."/>
            <person name="Guo P.Y."/>
            <person name="Liu S.W."/>
            <person name="Li F.N."/>
            <person name="Sun C.H."/>
        </authorList>
    </citation>
    <scope>NUCLEOTIDE SEQUENCE</scope>
    <source>
        <strain evidence="6">G463</strain>
    </source>
</reference>
<dbReference type="PANTHER" id="PTHR47957">
    <property type="entry name" value="ATP-DEPENDENT HELICASE HRQ1"/>
    <property type="match status" value="1"/>
</dbReference>
<feature type="domain" description="Helicase C-terminal" evidence="5">
    <location>
        <begin position="289"/>
        <end position="439"/>
    </location>
</feature>
<dbReference type="PROSITE" id="PS51192">
    <property type="entry name" value="HELICASE_ATP_BIND_1"/>
    <property type="match status" value="1"/>
</dbReference>
<evidence type="ECO:0000256" key="3">
    <source>
        <dbReference type="SAM" id="MobiDB-lite"/>
    </source>
</evidence>
<feature type="domain" description="Helicase ATP-binding" evidence="4">
    <location>
        <begin position="70"/>
        <end position="252"/>
    </location>
</feature>
<dbReference type="GO" id="GO:0043138">
    <property type="term" value="F:3'-5' DNA helicase activity"/>
    <property type="evidence" value="ECO:0007669"/>
    <property type="project" value="TreeGrafter"/>
</dbReference>
<evidence type="ECO:0000259" key="5">
    <source>
        <dbReference type="PROSITE" id="PS51194"/>
    </source>
</evidence>
<dbReference type="CDD" id="cd18797">
    <property type="entry name" value="SF2_C_Hrq"/>
    <property type="match status" value="1"/>
</dbReference>
<evidence type="ECO:0000256" key="1">
    <source>
        <dbReference type="ARBA" id="ARBA00022741"/>
    </source>
</evidence>
<dbReference type="SMART" id="SM00487">
    <property type="entry name" value="DEXDc"/>
    <property type="match status" value="1"/>
</dbReference>
<evidence type="ECO:0000313" key="7">
    <source>
        <dbReference type="Proteomes" id="UP000642993"/>
    </source>
</evidence>
<protein>
    <submittedName>
        <fullName evidence="6">DUF1998 domain-containing protein</fullName>
    </submittedName>
</protein>
<dbReference type="InterPro" id="IPR022307">
    <property type="entry name" value="Helicase_put_actinobac"/>
</dbReference>
<dbReference type="GO" id="GO:0036297">
    <property type="term" value="P:interstrand cross-link repair"/>
    <property type="evidence" value="ECO:0007669"/>
    <property type="project" value="TreeGrafter"/>
</dbReference>
<dbReference type="SMART" id="SM00490">
    <property type="entry name" value="HELICc"/>
    <property type="match status" value="1"/>
</dbReference>
<keyword evidence="1" id="KW-0547">Nucleotide-binding</keyword>
<dbReference type="RefSeq" id="WP_192039711.1">
    <property type="nucleotide sequence ID" value="NZ_JACYWE010000007.1"/>
</dbReference>
<dbReference type="Proteomes" id="UP000642993">
    <property type="component" value="Unassembled WGS sequence"/>
</dbReference>
<dbReference type="InterPro" id="IPR011545">
    <property type="entry name" value="DEAD/DEAH_box_helicase_dom"/>
</dbReference>
<organism evidence="6 7">
    <name type="scientific">Lolliginicoccus lacisalsi</name>
    <dbReference type="NCBI Taxonomy" id="2742202"/>
    <lineage>
        <taxon>Bacteria</taxon>
        <taxon>Bacillati</taxon>
        <taxon>Actinomycetota</taxon>
        <taxon>Actinomycetes</taxon>
        <taxon>Mycobacteriales</taxon>
        <taxon>Hoyosellaceae</taxon>
        <taxon>Lolliginicoccus</taxon>
    </lineage>
</organism>
<evidence type="ECO:0000259" key="4">
    <source>
        <dbReference type="PROSITE" id="PS51192"/>
    </source>
</evidence>
<dbReference type="PANTHER" id="PTHR47957:SF3">
    <property type="entry name" value="ATP-DEPENDENT HELICASE HRQ1"/>
    <property type="match status" value="1"/>
</dbReference>
<dbReference type="InterPro" id="IPR027417">
    <property type="entry name" value="P-loop_NTPase"/>
</dbReference>
<dbReference type="InterPro" id="IPR001650">
    <property type="entry name" value="Helicase_C-like"/>
</dbReference>
<keyword evidence="7" id="KW-1185">Reference proteome</keyword>
<sequence>MAAHGLGDDLLAAIADRSPSLLTGAPTHIDRAQGRPGIHEPWPDWTYPGLRDELIDRGITSPYAHQVEAASLARSGQHVVLATGTSSGKSLAYLLPALTALAEQPRATALYLSPTKALGADQLRATRSLTGAIPGLASAGPHLYDGDTPTDHRRWIRDTSRLVFTNPDMLHVGILPNHPRWSRFLRGLSFVIIDECHHYRGVFGSHVAWTIRRLRRIAARYGSHPVFVLASATTANPAEAATRLIGADCRAVTEDAAPRGHRTTVLWEPGPAGTGDPTQRNSPHTEAALFTAALVEQGARTLMFVRSRAGAEHAAMMVRERLGPPLAGTVAAYRAGYLPEDRRRLEAALASGELRAVATTNALELGIDIAGLDAVVLTGFPGTVASFRQQAGRSGRRGQGALVVLVARDDPLDNYLIHNPGALLDKPVEATVTNPANPYIAAPQVMCAATELPITDDEVTALGITGTIADLAGQGFLRRRPRGWFPAPGIDAHGSTGLRGTMLEQVVIVESATGRLLGTVDASRAPATVHPGAVHLHQGEVFVVDDLDLDEGIARVTAGDPGYTTVARSVSDIRIAEVLRSRQHGPVTVGLARVDVTSRITNYLRRGPGGEVLATIELDMPESTLPTVAAAWTHSPGSLGAAGIADEDIPGALHAAEHAAIGLLPLFASCDRNDIGGVSTALHPDTGMPSVFVYDGHPGGAGTAEHGHDHIRQWLAATRATIRGCRCRTGCPSCVQSPKCGNGNEPLDKAGAVRVLSAVLDALG</sequence>
<evidence type="ECO:0000256" key="2">
    <source>
        <dbReference type="ARBA" id="ARBA00022840"/>
    </source>
</evidence>
<dbReference type="Pfam" id="PF00271">
    <property type="entry name" value="Helicase_C"/>
    <property type="match status" value="1"/>
</dbReference>
<dbReference type="GO" id="GO:0003676">
    <property type="term" value="F:nucleic acid binding"/>
    <property type="evidence" value="ECO:0007669"/>
    <property type="project" value="InterPro"/>
</dbReference>
<dbReference type="GO" id="GO:0006289">
    <property type="term" value="P:nucleotide-excision repair"/>
    <property type="evidence" value="ECO:0007669"/>
    <property type="project" value="TreeGrafter"/>
</dbReference>
<proteinExistence type="predicted"/>
<dbReference type="InterPro" id="IPR014001">
    <property type="entry name" value="Helicase_ATP-bd"/>
</dbReference>
<dbReference type="Pfam" id="PF09369">
    <property type="entry name" value="MZB"/>
    <property type="match status" value="1"/>
</dbReference>
<dbReference type="AlphaFoldDB" id="A0A927JDC7"/>